<dbReference type="AlphaFoldDB" id="A0ABD2YD46"/>
<evidence type="ECO:0000313" key="3">
    <source>
        <dbReference type="Proteomes" id="UP001630127"/>
    </source>
</evidence>
<gene>
    <name evidence="2" type="ORF">ACH5RR_033895</name>
</gene>
<name>A0ABD2YD46_9GENT</name>
<comment type="caution">
    <text evidence="2">The sequence shown here is derived from an EMBL/GenBank/DDBJ whole genome shotgun (WGS) entry which is preliminary data.</text>
</comment>
<proteinExistence type="predicted"/>
<dbReference type="Proteomes" id="UP001630127">
    <property type="component" value="Unassembled WGS sequence"/>
</dbReference>
<dbReference type="EMBL" id="JBJUIK010000014">
    <property type="protein sequence ID" value="KAL3504054.1"/>
    <property type="molecule type" value="Genomic_DNA"/>
</dbReference>
<protein>
    <submittedName>
        <fullName evidence="2">Uncharacterized protein</fullName>
    </submittedName>
</protein>
<feature type="compositionally biased region" description="Basic and acidic residues" evidence="1">
    <location>
        <begin position="18"/>
        <end position="42"/>
    </location>
</feature>
<keyword evidence="3" id="KW-1185">Reference proteome</keyword>
<organism evidence="2 3">
    <name type="scientific">Cinchona calisaya</name>
    <dbReference type="NCBI Taxonomy" id="153742"/>
    <lineage>
        <taxon>Eukaryota</taxon>
        <taxon>Viridiplantae</taxon>
        <taxon>Streptophyta</taxon>
        <taxon>Embryophyta</taxon>
        <taxon>Tracheophyta</taxon>
        <taxon>Spermatophyta</taxon>
        <taxon>Magnoliopsida</taxon>
        <taxon>eudicotyledons</taxon>
        <taxon>Gunneridae</taxon>
        <taxon>Pentapetalae</taxon>
        <taxon>asterids</taxon>
        <taxon>lamiids</taxon>
        <taxon>Gentianales</taxon>
        <taxon>Rubiaceae</taxon>
        <taxon>Cinchonoideae</taxon>
        <taxon>Cinchoneae</taxon>
        <taxon>Cinchona</taxon>
    </lineage>
</organism>
<evidence type="ECO:0000313" key="2">
    <source>
        <dbReference type="EMBL" id="KAL3504054.1"/>
    </source>
</evidence>
<reference evidence="2 3" key="1">
    <citation type="submission" date="2024-11" db="EMBL/GenBank/DDBJ databases">
        <title>A near-complete genome assembly of Cinchona calisaya.</title>
        <authorList>
            <person name="Lian D.C."/>
            <person name="Zhao X.W."/>
            <person name="Wei L."/>
        </authorList>
    </citation>
    <scope>NUCLEOTIDE SEQUENCE [LARGE SCALE GENOMIC DNA]</scope>
    <source>
        <tissue evidence="2">Nenye</tissue>
    </source>
</reference>
<accession>A0ABD2YD46</accession>
<evidence type="ECO:0000256" key="1">
    <source>
        <dbReference type="SAM" id="MobiDB-lite"/>
    </source>
</evidence>
<feature type="region of interest" description="Disordered" evidence="1">
    <location>
        <begin position="18"/>
        <end position="63"/>
    </location>
</feature>
<sequence>MQFGAWIRATYLRTSPKKKMEMNRKHEDGEVIQGKEDQRGREWGISSERGLSGGRNNVQEKENRGKRIGANIDLYVINVPNITGGRCLNNSRKGLEIFNKEEAKI</sequence>